<accession>A0AC35U444</accession>
<name>A0AC35U444_9BILA</name>
<evidence type="ECO:0000313" key="2">
    <source>
        <dbReference type="WBParaSite" id="RSKR_0000749600.1"/>
    </source>
</evidence>
<dbReference type="Proteomes" id="UP000095286">
    <property type="component" value="Unplaced"/>
</dbReference>
<sequence>MASFRFPQPPNSHHYNINHLLLNLRLGARLVIQFGTLSLSDGIYIVEPILNDDNQKDQQKHTHPHKGKPKSDDKIHLIYKSKTAHFEDLHVEDRPNNFTITNSTYKQALFSEDTETRKKRSRRSANSWDHYVEVLVVADFKMLQYHQNNLENYILTLFSTVASIYRHPSLRAAINIVVVRIIVIRDERTGPSINNRAQDTLQNFCIWQQRYNEHNEDGLNHHDVAILLTRHDICRAHNKCDTLGLAELGTMCDYKRSCAIIEDNGLSAAFTIAHELGHVFNIPHDDEAKCGYYMALNKENFHIMAPTLQYNTHPWSWSPCSAGSLAKFLDSNRAQTQCIFDPPIQRKYYDKVFENPSPGATYNVDQQCQFVYGPDASICPYMPVCRRLWCAVKINNNLGCRTQHMPWADGTKCGHNSWCHSGECVGMSPQQRSKTDGAWGEWRSFGECSRTCGGGIQKALRDCDNPRPSNGGKYCLGQRERYRSCQIQDCPWDTPGIREVQCSEFDGKNVGIHNVRENVKWLPKYNGLAGHERCKLYCIESGKSAFYLLKDKVIDGTPCDNFGDDVCIDGSCHKAGCDRILDSGLRRDACGICGGDGNTCHVIEGTYNEKGTYGYNEILKIPAGSANIEITQHTYNDNKEDDNYLALRSASGEFLLNGHYQVSVFRIQVHISDVVLEYSGSDQMIERINGTGPLRSDLYLHVLSVGNLNLPDIRYKYNVPSQRYQYQKQQQTRNFYWRHSDSWSTCSSICQGSQTQVQSCLDSATNRPVNEQHCYHSKKLQESVRMCNIDCYLKWQTAPQSRCSVPCGNGHMMQRVWCVKQDTNGNESYISEKECDVSNKPATTITCFNDCSGKKWQYSEWAECSATCGTGGIKYRHATCIDQQKRNIDVKNCKNVPREVTEMECNRIPCPHWVYGEWTECSRSCDSGVQMRHASCQDGAGKELPPQSCLRNELVSRQTCNKNPCRKWEFGRWSACSVSCGTGIETREANCVDNAGNAVSEEECDYRSKIVHKPCEQIACPKFKFTEWSACSVTCLDGWKRRRIYCLNHNNLELPLTACTKPGEQVPPSHQQCNLGSCPFWRSGSWSKCSNSCGSGTKSRKIECIYKEQSVDSSICQDSEKPKNVDACHLAPCTYWLPRQWGACSVTCGKGIQRRSLSCIRGTVATHLFECDVNTKPKESKGCERDPCQDETTRNNIQVQSSLENAPSPRIFWATGSWSECSRPCGNGTQRRVVICRDQVSGRDLGEDYCRHLETIPFSRACNNKPCASWKIDEWGSCSATCGEHAYQERKVTCQADDPRQAALVTDNMCDPTVYPVTRISCNLRPCPAKQILEIGVWETSDPSSCSVTCGGGWKKRNVTCSTATCNESIKPIIFQRCNQQECKKASWQYAPWTHCSVSCGTGIQSRRVWCETDIIKRIKADNSECDENEKPIESRECLLPICPAKSSLESNTISKNVAAPQSREIYNWYPETWSPCSKSCGKGNKTRRVVCKNASYAIVRDNLCDLGSKPAEISNCRVAACPRWKSTEWSPCSQTCGSGVQKRIVFCKKGRREKVPDIECADLAKPQETRKCKTMECPAYKWTVTPWSKCIDLCKNATQTRRVHCVNNDGKDAAIRMCNPKSLPLSSRKCDTSQCPYVWAPASWSTCSKSCGGGLHYRRLECRMKINELVTNGNKTRRPKGPVVLSKLCMALPKPPISKKCAEIDCNAKYHWNVGAWSECTKTCGQGHRTRTVRCVDKHGDIVHKQLCTVAVGKPARRELCILRNCLPSSCEEIKMQAMTSPAPDGDYTILFAGYEMSVYCLRMNESLPKTYINVPSESNFAEIYDKSLLQSYTCPYDGLRNDTCSCLSKPYSKSGFTLFSKLRIDLYNMKININDFTFAKTLYGNNIPYATAGDCYSASDCPQGRFSVDLTHTNLRVTDESKWIDDGQRPSSRIERADNNARILGFCGGFCGKCTPDPFKGLMVEIDHKQNPRIGAM</sequence>
<reference evidence="2" key="1">
    <citation type="submission" date="2016-11" db="UniProtKB">
        <authorList>
            <consortium name="WormBaseParasite"/>
        </authorList>
    </citation>
    <scope>IDENTIFICATION</scope>
    <source>
        <strain evidence="2">KR3021</strain>
    </source>
</reference>
<dbReference type="WBParaSite" id="RSKR_0000749600.1">
    <property type="protein sequence ID" value="RSKR_0000749600.1"/>
    <property type="gene ID" value="RSKR_0000749600"/>
</dbReference>
<evidence type="ECO:0000313" key="1">
    <source>
        <dbReference type="Proteomes" id="UP000095286"/>
    </source>
</evidence>
<proteinExistence type="predicted"/>
<protein>
    <submittedName>
        <fullName evidence="2">Peptidase M12B domain-containing protein</fullName>
    </submittedName>
</protein>
<organism evidence="1 2">
    <name type="scientific">Rhabditophanes sp. KR3021</name>
    <dbReference type="NCBI Taxonomy" id="114890"/>
    <lineage>
        <taxon>Eukaryota</taxon>
        <taxon>Metazoa</taxon>
        <taxon>Ecdysozoa</taxon>
        <taxon>Nematoda</taxon>
        <taxon>Chromadorea</taxon>
        <taxon>Rhabditida</taxon>
        <taxon>Tylenchina</taxon>
        <taxon>Panagrolaimomorpha</taxon>
        <taxon>Strongyloidoidea</taxon>
        <taxon>Alloionematidae</taxon>
        <taxon>Rhabditophanes</taxon>
    </lineage>
</organism>